<feature type="transmembrane region" description="Helical" evidence="8">
    <location>
        <begin position="364"/>
        <end position="383"/>
    </location>
</feature>
<sequence length="474" mass="51873">MSVAQTPTEAALERRKQERAMGAIIIIAAFLALFNVSSVNVAVPRFIQEFNTSVTLVQWISIGYTVVMGVVSPLAGYFTRLFTLKNYFIMSMGAYVVLSILSGLAPNIYLLIIVRGLQGLAGVALIPTTMIIIYSYIPRHRQSLYLTIQNMSLSLGPALGPVIAGLILAAATWKWIFWFNVPLGILAIYLSLAYLPKEEAHTTERIDWLSFAFVAVGCLPVLLSFSLATNLGFTSPIVLGMLVGGSFFVFCFVHRQLHLTNPVLDFTVMRNREYTLTLVSNGLLSMGLALGPFIFSIYFQMVKGYSPLTMGLLLLIPAIFSVGGAPVAQAMYDRMPSKTVIILGWVALCAGSITLGFLQLTTPLVLAMVFFCFRYLGIGLLGMPITDHGMRELPREKSDDGSTLINWIKLMITGLSLSVFTLMYEKVTAYFAATMSTEGATLMGVDAVFLSSGLTCIIGLVLSLKLKRLHPKDM</sequence>
<evidence type="ECO:0000256" key="5">
    <source>
        <dbReference type="ARBA" id="ARBA00022692"/>
    </source>
</evidence>
<dbReference type="PROSITE" id="PS50850">
    <property type="entry name" value="MFS"/>
    <property type="match status" value="1"/>
</dbReference>
<evidence type="ECO:0000256" key="7">
    <source>
        <dbReference type="ARBA" id="ARBA00023136"/>
    </source>
</evidence>
<feature type="transmembrane region" description="Helical" evidence="8">
    <location>
        <begin position="56"/>
        <end position="75"/>
    </location>
</feature>
<comment type="similarity">
    <text evidence="2">Belongs to the major facilitator superfamily. EmrB family.</text>
</comment>
<dbReference type="InterPro" id="IPR020846">
    <property type="entry name" value="MFS_dom"/>
</dbReference>
<feature type="transmembrane region" description="Helical" evidence="8">
    <location>
        <begin position="87"/>
        <end position="113"/>
    </location>
</feature>
<keyword evidence="6 8" id="KW-1133">Transmembrane helix</keyword>
<feature type="transmembrane region" description="Helical" evidence="8">
    <location>
        <begin position="305"/>
        <end position="328"/>
    </location>
</feature>
<evidence type="ECO:0000313" key="10">
    <source>
        <dbReference type="EMBL" id="MFM9414222.1"/>
    </source>
</evidence>
<evidence type="ECO:0000256" key="8">
    <source>
        <dbReference type="SAM" id="Phobius"/>
    </source>
</evidence>
<comment type="caution">
    <text evidence="10">The sequence shown here is derived from an EMBL/GenBank/DDBJ whole genome shotgun (WGS) entry which is preliminary data.</text>
</comment>
<feature type="transmembrane region" description="Helical" evidence="8">
    <location>
        <begin position="208"/>
        <end position="227"/>
    </location>
</feature>
<keyword evidence="5 8" id="KW-0812">Transmembrane</keyword>
<keyword evidence="11" id="KW-1185">Reference proteome</keyword>
<reference evidence="10 11" key="1">
    <citation type="journal article" date="2016" name="Int. J. Syst. Evol. Microbiol.">
        <title>Peptococcus simiae sp. nov., isolated from rhesus macaque faeces and emended description of the genus Peptococcus.</title>
        <authorList>
            <person name="Shkoporov A.N."/>
            <person name="Efimov B.A."/>
            <person name="Kondova I."/>
            <person name="Ouwerling B."/>
            <person name="Chaplin A.V."/>
            <person name="Shcherbakova V.A."/>
            <person name="Langermans J.A.M."/>
        </authorList>
    </citation>
    <scope>NUCLEOTIDE SEQUENCE [LARGE SCALE GENOMIC DNA]</scope>
    <source>
        <strain evidence="10 11">M108</strain>
    </source>
</reference>
<feature type="transmembrane region" description="Helical" evidence="8">
    <location>
        <begin position="144"/>
        <end position="169"/>
    </location>
</feature>
<feature type="transmembrane region" description="Helical" evidence="8">
    <location>
        <begin position="20"/>
        <end position="36"/>
    </location>
</feature>
<evidence type="ECO:0000256" key="4">
    <source>
        <dbReference type="ARBA" id="ARBA00022475"/>
    </source>
</evidence>
<proteinExistence type="inferred from homology"/>
<dbReference type="PANTHER" id="PTHR42718">
    <property type="entry name" value="MAJOR FACILITATOR SUPERFAMILY MULTIDRUG TRANSPORTER MFSC"/>
    <property type="match status" value="1"/>
</dbReference>
<gene>
    <name evidence="10" type="ORF">ACKQTC_07555</name>
</gene>
<dbReference type="Gene3D" id="1.20.1720.10">
    <property type="entry name" value="Multidrug resistance protein D"/>
    <property type="match status" value="1"/>
</dbReference>
<keyword evidence="4" id="KW-1003">Cell membrane</keyword>
<feature type="domain" description="Major facilitator superfamily (MFS) profile" evidence="9">
    <location>
        <begin position="21"/>
        <end position="471"/>
    </location>
</feature>
<feature type="transmembrane region" description="Helical" evidence="8">
    <location>
        <begin position="233"/>
        <end position="253"/>
    </location>
</feature>
<evidence type="ECO:0000256" key="1">
    <source>
        <dbReference type="ARBA" id="ARBA00004651"/>
    </source>
</evidence>
<feature type="transmembrane region" description="Helical" evidence="8">
    <location>
        <begin position="175"/>
        <end position="196"/>
    </location>
</feature>
<accession>A0ABW9H038</accession>
<dbReference type="SUPFAM" id="SSF103473">
    <property type="entry name" value="MFS general substrate transporter"/>
    <property type="match status" value="1"/>
</dbReference>
<feature type="transmembrane region" description="Helical" evidence="8">
    <location>
        <begin position="340"/>
        <end position="358"/>
    </location>
</feature>
<protein>
    <submittedName>
        <fullName evidence="10">DHA2 family efflux MFS transporter permease subunit</fullName>
    </submittedName>
</protein>
<comment type="subcellular location">
    <subcellularLocation>
        <location evidence="1">Cell membrane</location>
        <topology evidence="1">Multi-pass membrane protein</topology>
    </subcellularLocation>
</comment>
<dbReference type="EMBL" id="JBJUVG010000011">
    <property type="protein sequence ID" value="MFM9414222.1"/>
    <property type="molecule type" value="Genomic_DNA"/>
</dbReference>
<dbReference type="NCBIfam" id="TIGR00711">
    <property type="entry name" value="efflux_EmrB"/>
    <property type="match status" value="1"/>
</dbReference>
<keyword evidence="3" id="KW-0813">Transport</keyword>
<evidence type="ECO:0000313" key="11">
    <source>
        <dbReference type="Proteomes" id="UP001631949"/>
    </source>
</evidence>
<dbReference type="Pfam" id="PF07690">
    <property type="entry name" value="MFS_1"/>
    <property type="match status" value="1"/>
</dbReference>
<dbReference type="Proteomes" id="UP001631949">
    <property type="component" value="Unassembled WGS sequence"/>
</dbReference>
<feature type="transmembrane region" description="Helical" evidence="8">
    <location>
        <begin position="119"/>
        <end position="137"/>
    </location>
</feature>
<dbReference type="InterPro" id="IPR036259">
    <property type="entry name" value="MFS_trans_sf"/>
</dbReference>
<name>A0ABW9H038_9FIRM</name>
<evidence type="ECO:0000256" key="2">
    <source>
        <dbReference type="ARBA" id="ARBA00008537"/>
    </source>
</evidence>
<dbReference type="Gene3D" id="1.20.1250.20">
    <property type="entry name" value="MFS general substrate transporter like domains"/>
    <property type="match status" value="1"/>
</dbReference>
<evidence type="ECO:0000256" key="3">
    <source>
        <dbReference type="ARBA" id="ARBA00022448"/>
    </source>
</evidence>
<evidence type="ECO:0000256" key="6">
    <source>
        <dbReference type="ARBA" id="ARBA00022989"/>
    </source>
</evidence>
<evidence type="ECO:0000259" key="9">
    <source>
        <dbReference type="PROSITE" id="PS50850"/>
    </source>
</evidence>
<dbReference type="InterPro" id="IPR011701">
    <property type="entry name" value="MFS"/>
</dbReference>
<organism evidence="10 11">
    <name type="scientific">Peptococcus simiae</name>
    <dbReference type="NCBI Taxonomy" id="1643805"/>
    <lineage>
        <taxon>Bacteria</taxon>
        <taxon>Bacillati</taxon>
        <taxon>Bacillota</taxon>
        <taxon>Clostridia</taxon>
        <taxon>Eubacteriales</taxon>
        <taxon>Peptococcaceae</taxon>
        <taxon>Peptococcus</taxon>
    </lineage>
</organism>
<feature type="transmembrane region" description="Helical" evidence="8">
    <location>
        <begin position="444"/>
        <end position="464"/>
    </location>
</feature>
<keyword evidence="7 8" id="KW-0472">Membrane</keyword>
<dbReference type="RefSeq" id="WP_408977836.1">
    <property type="nucleotide sequence ID" value="NZ_JBJUVG010000011.1"/>
</dbReference>
<dbReference type="InterPro" id="IPR004638">
    <property type="entry name" value="EmrB-like"/>
</dbReference>
<feature type="transmembrane region" description="Helical" evidence="8">
    <location>
        <begin position="274"/>
        <end position="299"/>
    </location>
</feature>
<feature type="transmembrane region" description="Helical" evidence="8">
    <location>
        <begin position="404"/>
        <end position="424"/>
    </location>
</feature>
<dbReference type="PANTHER" id="PTHR42718:SF9">
    <property type="entry name" value="MAJOR FACILITATOR SUPERFAMILY MULTIDRUG TRANSPORTER MFSC"/>
    <property type="match status" value="1"/>
</dbReference>